<organism evidence="2 3">
    <name type="scientific">Nocardia puris</name>
    <dbReference type="NCBI Taxonomy" id="208602"/>
    <lineage>
        <taxon>Bacteria</taxon>
        <taxon>Bacillati</taxon>
        <taxon>Actinomycetota</taxon>
        <taxon>Actinomycetes</taxon>
        <taxon>Mycobacteriales</taxon>
        <taxon>Nocardiaceae</taxon>
        <taxon>Nocardia</taxon>
    </lineage>
</organism>
<reference evidence="2 3" key="1">
    <citation type="submission" date="2018-06" db="EMBL/GenBank/DDBJ databases">
        <title>Genomic Encyclopedia of Type Strains, Phase IV (KMG-IV): sequencing the most valuable type-strain genomes for metagenomic binning, comparative biology and taxonomic classification.</title>
        <authorList>
            <person name="Goeker M."/>
        </authorList>
    </citation>
    <scope>NUCLEOTIDE SEQUENCE [LARGE SCALE GENOMIC DNA]</scope>
    <source>
        <strain evidence="2 3">DSM 44599</strain>
    </source>
</reference>
<dbReference type="AlphaFoldDB" id="A0A366D6B5"/>
<evidence type="ECO:0000256" key="1">
    <source>
        <dbReference type="SAM" id="MobiDB-lite"/>
    </source>
</evidence>
<dbReference type="EMBL" id="QNRE01000014">
    <property type="protein sequence ID" value="RBO85591.1"/>
    <property type="molecule type" value="Genomic_DNA"/>
</dbReference>
<name>A0A366D6B5_9NOCA</name>
<evidence type="ECO:0000313" key="2">
    <source>
        <dbReference type="EMBL" id="RBO85591.1"/>
    </source>
</evidence>
<accession>A0A366D6B5</accession>
<sequence>MWTTAKRLRPATCAANRRRSPDPYTRLTRVRSRTGVAVEGRTRPHGLATDNQTAAISAMVETIGGSLRAGFRADRPGFEVVAEWAYPRDARGARS</sequence>
<protein>
    <submittedName>
        <fullName evidence="2">Uncharacterized protein</fullName>
    </submittedName>
</protein>
<proteinExistence type="predicted"/>
<comment type="caution">
    <text evidence="2">The sequence shown here is derived from an EMBL/GenBank/DDBJ whole genome shotgun (WGS) entry which is preliminary data.</text>
</comment>
<dbReference type="STRING" id="1210090.GCA_001613185_03842"/>
<feature type="region of interest" description="Disordered" evidence="1">
    <location>
        <begin position="1"/>
        <end position="24"/>
    </location>
</feature>
<keyword evidence="3" id="KW-1185">Reference proteome</keyword>
<dbReference type="Proteomes" id="UP000252586">
    <property type="component" value="Unassembled WGS sequence"/>
</dbReference>
<gene>
    <name evidence="2" type="ORF">DFR74_114134</name>
</gene>
<evidence type="ECO:0000313" key="3">
    <source>
        <dbReference type="Proteomes" id="UP000252586"/>
    </source>
</evidence>